<feature type="signal peptide" evidence="1">
    <location>
        <begin position="1"/>
        <end position="26"/>
    </location>
</feature>
<feature type="chain" id="PRO_5020897196" description="Protein kinase" evidence="1">
    <location>
        <begin position="27"/>
        <end position="172"/>
    </location>
</feature>
<protein>
    <recommendedName>
        <fullName evidence="4">Protein kinase</fullName>
    </recommendedName>
</protein>
<evidence type="ECO:0000256" key="1">
    <source>
        <dbReference type="SAM" id="SignalP"/>
    </source>
</evidence>
<dbReference type="Proteomes" id="UP000290439">
    <property type="component" value="Chromosome"/>
</dbReference>
<sequence>MKLISAIACATATAGACLAVPAVASANTVQCAADNGADVMILDGDHGCRARSGPTGKARSAGVDGIGYAIASSGATAVGIGAAGGLGASEGVGGVPIAVGLGPDAVALTSLLPVGDAPGSSAMAISLALDGSRAQVFSADDTVVCLGVAAFAWNAGTGDACLATPVGRWQRS</sequence>
<dbReference type="PROSITE" id="PS51257">
    <property type="entry name" value="PROKAR_LIPOPROTEIN"/>
    <property type="match status" value="1"/>
</dbReference>
<evidence type="ECO:0000313" key="3">
    <source>
        <dbReference type="Proteomes" id="UP000290439"/>
    </source>
</evidence>
<organism evidence="2 3">
    <name type="scientific">Nocardia cyriacigeorgica</name>
    <dbReference type="NCBI Taxonomy" id="135487"/>
    <lineage>
        <taxon>Bacteria</taxon>
        <taxon>Bacillati</taxon>
        <taxon>Actinomycetota</taxon>
        <taxon>Actinomycetes</taxon>
        <taxon>Mycobacteriales</taxon>
        <taxon>Nocardiaceae</taxon>
        <taxon>Nocardia</taxon>
    </lineage>
</organism>
<evidence type="ECO:0008006" key="4">
    <source>
        <dbReference type="Google" id="ProtNLM"/>
    </source>
</evidence>
<dbReference type="AlphaFoldDB" id="A0A4U8WF07"/>
<dbReference type="Pfam" id="PF20550">
    <property type="entry name" value="DUF6764"/>
    <property type="match status" value="1"/>
</dbReference>
<keyword evidence="1" id="KW-0732">Signal</keyword>
<reference evidence="2 3" key="1">
    <citation type="submission" date="2019-02" db="EMBL/GenBank/DDBJ databases">
        <authorList>
            <consortium name="Pathogen Informatics"/>
        </authorList>
    </citation>
    <scope>NUCLEOTIDE SEQUENCE [LARGE SCALE GENOMIC DNA]</scope>
    <source>
        <strain evidence="2 3">3012STDY6756504</strain>
    </source>
</reference>
<accession>A0A4U8WF07</accession>
<dbReference type="InterPro" id="IPR046652">
    <property type="entry name" value="DUF6764"/>
</dbReference>
<evidence type="ECO:0000313" key="2">
    <source>
        <dbReference type="EMBL" id="VFB00499.1"/>
    </source>
</evidence>
<dbReference type="RefSeq" id="WP_130918344.1">
    <property type="nucleotide sequence ID" value="NZ_JADLPI010000001.1"/>
</dbReference>
<gene>
    <name evidence="2" type="ORF">NCTC10797_04295</name>
</gene>
<dbReference type="EMBL" id="LR215973">
    <property type="protein sequence ID" value="VFB00499.1"/>
    <property type="molecule type" value="Genomic_DNA"/>
</dbReference>
<proteinExistence type="predicted"/>
<name>A0A4U8WF07_9NOCA</name>